<feature type="transmembrane region" description="Helical" evidence="5">
    <location>
        <begin position="7"/>
        <end position="27"/>
    </location>
</feature>
<sequence length="337" mass="37747">MRIVFMVPVFSLVTFLSIAFDGSAIYIKNIQGVYEGIAFSSFFLLLCEFIQENEEDRVAFLASSGATRQYRAACIGVFQLPFAMLLQLVITDITQAAGTYCKESNKFYFAKIWMSILNMISTTVAVVSVIKFYTVTKDVTKRRKPLSKLVGFKAIIGLSFLQDLVFSFLQSSMKPTEHYTYNDLTIGLPNLLLSVEMVIFALAFLYVFRTHEYYPTKGVSAVPLGHGGYHGGFLGIKAIITAFSLIDIIKGIFGMLTLAKNKLSASPSKVWDTGSSTEYERISMQQNYGQTPEYPHNTAHPQGMPYQQAATYQQENFQLPDAYHAGTPFNQDTGYHH</sequence>
<comment type="caution">
    <text evidence="6">The sequence shown here is derived from an EMBL/GenBank/DDBJ whole genome shotgun (WGS) entry which is preliminary data.</text>
</comment>
<organism evidence="6 7">
    <name type="scientific">Lachnellula hyalina</name>
    <dbReference type="NCBI Taxonomy" id="1316788"/>
    <lineage>
        <taxon>Eukaryota</taxon>
        <taxon>Fungi</taxon>
        <taxon>Dikarya</taxon>
        <taxon>Ascomycota</taxon>
        <taxon>Pezizomycotina</taxon>
        <taxon>Leotiomycetes</taxon>
        <taxon>Helotiales</taxon>
        <taxon>Lachnaceae</taxon>
        <taxon>Lachnellula</taxon>
    </lineage>
</organism>
<keyword evidence="3 5" id="KW-1133">Transmembrane helix</keyword>
<comment type="subcellular location">
    <subcellularLocation>
        <location evidence="1">Membrane</location>
        <topology evidence="1">Multi-pass membrane protein</topology>
    </subcellularLocation>
</comment>
<evidence type="ECO:0000256" key="1">
    <source>
        <dbReference type="ARBA" id="ARBA00004141"/>
    </source>
</evidence>
<dbReference type="AlphaFoldDB" id="A0A8H8R6A2"/>
<evidence type="ECO:0000256" key="3">
    <source>
        <dbReference type="ARBA" id="ARBA00022989"/>
    </source>
</evidence>
<dbReference type="OrthoDB" id="5348404at2759"/>
<feature type="transmembrane region" description="Helical" evidence="5">
    <location>
        <begin position="70"/>
        <end position="90"/>
    </location>
</feature>
<dbReference type="InterPro" id="IPR005178">
    <property type="entry name" value="Ostalpha/TMEM184C"/>
</dbReference>
<dbReference type="Proteomes" id="UP000431533">
    <property type="component" value="Unassembled WGS sequence"/>
</dbReference>
<dbReference type="GO" id="GO:0016020">
    <property type="term" value="C:membrane"/>
    <property type="evidence" value="ECO:0007669"/>
    <property type="project" value="UniProtKB-SubCell"/>
</dbReference>
<evidence type="ECO:0000256" key="4">
    <source>
        <dbReference type="ARBA" id="ARBA00023136"/>
    </source>
</evidence>
<feature type="transmembrane region" description="Helical" evidence="5">
    <location>
        <begin position="189"/>
        <end position="208"/>
    </location>
</feature>
<dbReference type="PANTHER" id="PTHR23423">
    <property type="entry name" value="ORGANIC SOLUTE TRANSPORTER-RELATED"/>
    <property type="match status" value="1"/>
</dbReference>
<gene>
    <name evidence="6" type="primary">TMEM184C</name>
    <name evidence="6" type="ORF">LHYA1_G002198</name>
</gene>
<name>A0A8H8R6A2_9HELO</name>
<keyword evidence="4 5" id="KW-0472">Membrane</keyword>
<reference evidence="6 7" key="1">
    <citation type="submission" date="2018-05" db="EMBL/GenBank/DDBJ databases">
        <title>Genome sequencing and assembly of the regulated plant pathogen Lachnellula willkommii and related sister species for the development of diagnostic species identification markers.</title>
        <authorList>
            <person name="Giroux E."/>
            <person name="Bilodeau G."/>
        </authorList>
    </citation>
    <scope>NUCLEOTIDE SEQUENCE [LARGE SCALE GENOMIC DNA]</scope>
    <source>
        <strain evidence="6 7">CBS 185.66</strain>
    </source>
</reference>
<feature type="transmembrane region" description="Helical" evidence="5">
    <location>
        <begin position="150"/>
        <end position="169"/>
    </location>
</feature>
<protein>
    <submittedName>
        <fullName evidence="6">Transmembrane protein</fullName>
    </submittedName>
</protein>
<dbReference type="SMART" id="SM01417">
    <property type="entry name" value="Solute_trans_a"/>
    <property type="match status" value="1"/>
</dbReference>
<dbReference type="RefSeq" id="XP_031007574.1">
    <property type="nucleotide sequence ID" value="XM_031147175.1"/>
</dbReference>
<accession>A0A8H8R6A2</accession>
<keyword evidence="7" id="KW-1185">Reference proteome</keyword>
<dbReference type="Pfam" id="PF03619">
    <property type="entry name" value="Solute_trans_a"/>
    <property type="match status" value="1"/>
</dbReference>
<evidence type="ECO:0000256" key="2">
    <source>
        <dbReference type="ARBA" id="ARBA00022692"/>
    </source>
</evidence>
<keyword evidence="2 5" id="KW-0812">Transmembrane</keyword>
<dbReference type="GeneID" id="41982396"/>
<feature type="transmembrane region" description="Helical" evidence="5">
    <location>
        <begin position="110"/>
        <end position="130"/>
    </location>
</feature>
<evidence type="ECO:0000256" key="5">
    <source>
        <dbReference type="SAM" id="Phobius"/>
    </source>
</evidence>
<dbReference type="EMBL" id="QGMH01000026">
    <property type="protein sequence ID" value="TVY28786.1"/>
    <property type="molecule type" value="Genomic_DNA"/>
</dbReference>
<proteinExistence type="predicted"/>
<evidence type="ECO:0000313" key="6">
    <source>
        <dbReference type="EMBL" id="TVY28786.1"/>
    </source>
</evidence>
<evidence type="ECO:0000313" key="7">
    <source>
        <dbReference type="Proteomes" id="UP000431533"/>
    </source>
</evidence>